<keyword evidence="2" id="KW-1185">Reference proteome</keyword>
<dbReference type="eggNOG" id="ENOG5032S78">
    <property type="taxonomic scope" value="Bacteria"/>
</dbReference>
<reference evidence="1 2" key="1">
    <citation type="journal article" date="2012" name="J. Bacteriol.">
        <title>Genome sequence of Rhizobium grahamii CCGE502, a broad-host-range symbiont with low nodulation competitiveness in Phaseolus vulgaris.</title>
        <authorList>
            <person name="Althabegoiti M.J."/>
            <person name="Lozano L."/>
            <person name="Torres-Tejerizo G."/>
            <person name="Ormeno-Orrillo E."/>
            <person name="Rogel M.A."/>
            <person name="Gonzalez V."/>
            <person name="Martinez-Romero E."/>
        </authorList>
    </citation>
    <scope>NUCLEOTIDE SEQUENCE [LARGE SCALE GENOMIC DNA]</scope>
    <source>
        <strain evidence="1 2">CCGE 502</strain>
    </source>
</reference>
<name>S3IL67_9HYPH</name>
<dbReference type="STRING" id="990285.RGCCGE502_05125"/>
<gene>
    <name evidence="1" type="ORF">RGCCGE502_05125</name>
</gene>
<accession>S3IL67</accession>
<comment type="caution">
    <text evidence="1">The sequence shown here is derived from an EMBL/GenBank/DDBJ whole genome shotgun (WGS) entry which is preliminary data.</text>
</comment>
<dbReference type="HOGENOM" id="CLU_111136_0_0_5"/>
<dbReference type="RefSeq" id="WP_016553098.1">
    <property type="nucleotide sequence ID" value="NZ_AEYE02000005.1"/>
</dbReference>
<proteinExistence type="predicted"/>
<dbReference type="EMBL" id="AEYE02000005">
    <property type="protein sequence ID" value="EPE99538.1"/>
    <property type="molecule type" value="Genomic_DNA"/>
</dbReference>
<evidence type="ECO:0000313" key="2">
    <source>
        <dbReference type="Proteomes" id="UP000014411"/>
    </source>
</evidence>
<sequence length="222" mass="24971">MPRNMTAANVAALQQRRLVARDFLWIVARDRTTGAPVPDGTWSDWGDVSAQVINPDTGLTETRDFYGSGTLVHMSDIPLVKNMSVQNITISMSQINDHVQQLARDYDVRQARVEVYRGLFDPETRQMVAPAENRFVGFADNLVIETPSENEEGGITLTCVSHTQEMTRANAETRSHETQVLRNAADAFYKDAATTPTWKIWWGSQKGVVPTQKKRKKFLGIF</sequence>
<evidence type="ECO:0000313" key="1">
    <source>
        <dbReference type="EMBL" id="EPE99538.1"/>
    </source>
</evidence>
<protein>
    <submittedName>
        <fullName evidence="1">Uncharacterized protein</fullName>
    </submittedName>
</protein>
<organism evidence="1 2">
    <name type="scientific">Rhizobium grahamii CCGE 502</name>
    <dbReference type="NCBI Taxonomy" id="990285"/>
    <lineage>
        <taxon>Bacteria</taxon>
        <taxon>Pseudomonadati</taxon>
        <taxon>Pseudomonadota</taxon>
        <taxon>Alphaproteobacteria</taxon>
        <taxon>Hyphomicrobiales</taxon>
        <taxon>Rhizobiaceae</taxon>
        <taxon>Rhizobium/Agrobacterium group</taxon>
        <taxon>Rhizobium</taxon>
    </lineage>
</organism>
<dbReference type="Proteomes" id="UP000014411">
    <property type="component" value="Unassembled WGS sequence"/>
</dbReference>
<dbReference type="AlphaFoldDB" id="S3IL67"/>